<comment type="subcellular location">
    <subcellularLocation>
        <location evidence="1">Cell inner membrane</location>
        <topology evidence="1">Multi-pass membrane protein</topology>
    </subcellularLocation>
</comment>
<dbReference type="OrthoDB" id="9177212at2"/>
<reference evidence="9 10" key="1">
    <citation type="journal article" date="2015" name="Appl. Environ. Microbiol.">
        <title>Aerobic and Anaerobic Thiosulfate Oxidation by a Cold-Adapted, Subglacial Chemoautotroph.</title>
        <authorList>
            <person name="Harrold Z.R."/>
            <person name="Skidmore M.L."/>
            <person name="Hamilton T.L."/>
            <person name="Desch L."/>
            <person name="Amada K."/>
            <person name="van Gelder W."/>
            <person name="Glover K."/>
            <person name="Roden E.E."/>
            <person name="Boyd E.S."/>
        </authorList>
    </citation>
    <scope>NUCLEOTIDE SEQUENCE [LARGE SCALE GENOMIC DNA]</scope>
    <source>
        <strain evidence="9 10">RG</strain>
    </source>
</reference>
<gene>
    <name evidence="9" type="ORF">ABW22_16275</name>
</gene>
<dbReference type="Gene3D" id="1.20.1640.10">
    <property type="entry name" value="Multidrug efflux transporter AcrB transmembrane domain"/>
    <property type="match status" value="2"/>
</dbReference>
<sequence length="1023" mass="109558">MNPSRIFIERPVATLMLVLAMVLFGALAYKQLPVNDLPQVDFPTLRISASLPGANPETMANTVAMPLERQLSTVPGIESMSSQSSQGSTSITLQFELARDIDAAAQDVQTAIAQAARNLPAGMDPPQLRKINPADSPILYLALSAERLPLTELDAIADSRVAQRLSGLSGVAQVLVFGSQKYALRLYLDPAKLQQRGLSFSDVTQAVQSANANLPSGTLDGASRAYTVKAPVTLANAADFGDIIVAYKDGVALRVKDLGRAEDSVENDKTRTWYNGTRAIVLAVQRQPGANTVEVAERIRAMLPQIVADLPDGVNLQVHFDRSLFVKDSMHEVNFTLILALVLVILVIFAFLHNVRATVIVALVLPSTLLGTFAFMHLAGYSLNNLSLMAIILAIGFVVDDAVVVIENITRHLDMGKSRYQAALDGTQEIGFTVVSMTVSLAAVFLPILFMGGMIGRLFQEFAISIAVAVLLSGVVALTLTPMLCARGLSHEALNNPVSRAFEAGFRRFQDFYGATLRASMRHRGAMLLLSAAVLGGMLWLAGQVKQGFIPRVDSGMIFAGIQYPEGIPFEELSTRQQRIADIVQKHPAVAGLMSSAGQAGGGISGSNVGRLVIRLAPRDTRIGADEVIDELRAATRKVSGVNVTLQNPASINVGSLIASSDYQLTLKSSDFEALKAAAVAVEKRLDELPLLVDVNSNLELRNPELRVVLDPVQAARLGISAQQVQQTLYDALGGRRISEIYGVDDQYTVSLKILPEAQLNPSILGQLPLRTASGELTRLDAVTKIEAGVGPIAVYHYGQQPAVTLSFNLAPGASLNAALDAALAAANEVLPSDVSAELTGAAQKFQESTVTLPLLLLFTVVIIYMVLAVLYEHLGHPLTILTALPLAGFGALLVLLLLGEELNIFSFVGIILLVGLVKKNGIMMIDFALTRQRAGMSAEDAIVEASLVRLRPIMMTTFAAIFATLPIAIGFGAGAEARRPLGIAVVGGLLFSQFFTLYITPTFYVSMARMEAALRRWRARSA</sequence>
<dbReference type="RefSeq" id="WP_059759386.1">
    <property type="nucleotide sequence ID" value="NZ_LDUG01000061.1"/>
</dbReference>
<feature type="transmembrane region" description="Helical" evidence="8">
    <location>
        <begin position="982"/>
        <end position="1007"/>
    </location>
</feature>
<evidence type="ECO:0000256" key="5">
    <source>
        <dbReference type="ARBA" id="ARBA00022692"/>
    </source>
</evidence>
<dbReference type="SUPFAM" id="SSF82714">
    <property type="entry name" value="Multidrug efflux transporter AcrB TolC docking domain, DN and DC subdomains"/>
    <property type="match status" value="2"/>
</dbReference>
<feature type="transmembrane region" description="Helical" evidence="8">
    <location>
        <begin position="430"/>
        <end position="450"/>
    </location>
</feature>
<dbReference type="STRING" id="1123392.GCA_000376425_01934"/>
<name>A0A106BFU9_THIDE</name>
<organism evidence="9 10">
    <name type="scientific">Thiobacillus denitrificans</name>
    <dbReference type="NCBI Taxonomy" id="36861"/>
    <lineage>
        <taxon>Bacteria</taxon>
        <taxon>Pseudomonadati</taxon>
        <taxon>Pseudomonadota</taxon>
        <taxon>Betaproteobacteria</taxon>
        <taxon>Nitrosomonadales</taxon>
        <taxon>Thiobacillaceae</taxon>
        <taxon>Thiobacillus</taxon>
    </lineage>
</organism>
<dbReference type="FunFam" id="1.20.1640.10:FF:000001">
    <property type="entry name" value="Efflux pump membrane transporter"/>
    <property type="match status" value="1"/>
</dbReference>
<evidence type="ECO:0000256" key="7">
    <source>
        <dbReference type="ARBA" id="ARBA00023136"/>
    </source>
</evidence>
<dbReference type="GO" id="GO:0042910">
    <property type="term" value="F:xenobiotic transmembrane transporter activity"/>
    <property type="evidence" value="ECO:0007669"/>
    <property type="project" value="TreeGrafter"/>
</dbReference>
<dbReference type="InterPro" id="IPR027463">
    <property type="entry name" value="AcrB_DN_DC_subdom"/>
</dbReference>
<dbReference type="Gene3D" id="3.30.70.1320">
    <property type="entry name" value="Multidrug efflux transporter AcrB pore domain like"/>
    <property type="match status" value="1"/>
</dbReference>
<keyword evidence="5 8" id="KW-0812">Transmembrane</keyword>
<feature type="transmembrane region" description="Helical" evidence="8">
    <location>
        <begin position="359"/>
        <end position="380"/>
    </location>
</feature>
<keyword evidence="6 8" id="KW-1133">Transmembrane helix</keyword>
<evidence type="ECO:0000313" key="9">
    <source>
        <dbReference type="EMBL" id="KVW91348.1"/>
    </source>
</evidence>
<keyword evidence="7 8" id="KW-0472">Membrane</keyword>
<dbReference type="PRINTS" id="PR00702">
    <property type="entry name" value="ACRIFLAVINRP"/>
</dbReference>
<dbReference type="Proteomes" id="UP000064243">
    <property type="component" value="Unassembled WGS sequence"/>
</dbReference>
<dbReference type="InterPro" id="IPR001036">
    <property type="entry name" value="Acrflvin-R"/>
</dbReference>
<dbReference type="PANTHER" id="PTHR32063">
    <property type="match status" value="1"/>
</dbReference>
<keyword evidence="3" id="KW-1003">Cell membrane</keyword>
<dbReference type="FunFam" id="3.30.70.1430:FF:000001">
    <property type="entry name" value="Efflux pump membrane transporter"/>
    <property type="match status" value="1"/>
</dbReference>
<evidence type="ECO:0000256" key="4">
    <source>
        <dbReference type="ARBA" id="ARBA00022519"/>
    </source>
</evidence>
<feature type="transmembrane region" description="Helical" evidence="8">
    <location>
        <begin position="879"/>
        <end position="899"/>
    </location>
</feature>
<dbReference type="Gene3D" id="3.30.2090.10">
    <property type="entry name" value="Multidrug efflux transporter AcrB TolC docking domain, DN and DC subdomains"/>
    <property type="match status" value="2"/>
</dbReference>
<feature type="transmembrane region" description="Helical" evidence="8">
    <location>
        <begin position="462"/>
        <end position="485"/>
    </location>
</feature>
<accession>A0A106BFU9</accession>
<keyword evidence="4" id="KW-0997">Cell inner membrane</keyword>
<evidence type="ECO:0000256" key="8">
    <source>
        <dbReference type="SAM" id="Phobius"/>
    </source>
</evidence>
<feature type="transmembrane region" description="Helical" evidence="8">
    <location>
        <begin position="905"/>
        <end position="930"/>
    </location>
</feature>
<feature type="transmembrane region" description="Helical" evidence="8">
    <location>
        <begin position="853"/>
        <end position="872"/>
    </location>
</feature>
<comment type="caution">
    <text evidence="9">The sequence shown here is derived from an EMBL/GenBank/DDBJ whole genome shotgun (WGS) entry which is preliminary data.</text>
</comment>
<evidence type="ECO:0000313" key="10">
    <source>
        <dbReference type="Proteomes" id="UP000064243"/>
    </source>
</evidence>
<dbReference type="AlphaFoldDB" id="A0A106BFU9"/>
<feature type="transmembrane region" description="Helical" evidence="8">
    <location>
        <begin position="951"/>
        <end position="976"/>
    </location>
</feature>
<evidence type="ECO:0000256" key="6">
    <source>
        <dbReference type="ARBA" id="ARBA00022989"/>
    </source>
</evidence>
<dbReference type="GO" id="GO:0005886">
    <property type="term" value="C:plasma membrane"/>
    <property type="evidence" value="ECO:0007669"/>
    <property type="project" value="UniProtKB-SubCell"/>
</dbReference>
<feature type="transmembrane region" description="Helical" evidence="8">
    <location>
        <begin position="333"/>
        <end position="352"/>
    </location>
</feature>
<dbReference type="PATRIC" id="fig|36861.3.peg.3212"/>
<dbReference type="PANTHER" id="PTHR32063:SF21">
    <property type="entry name" value="MULTIDRUG RESISTANCE PROTEIN MDTB"/>
    <property type="match status" value="1"/>
</dbReference>
<dbReference type="EMBL" id="LDUG01000061">
    <property type="protein sequence ID" value="KVW91348.1"/>
    <property type="molecule type" value="Genomic_DNA"/>
</dbReference>
<dbReference type="Pfam" id="PF00873">
    <property type="entry name" value="ACR_tran"/>
    <property type="match status" value="1"/>
</dbReference>
<protein>
    <submittedName>
        <fullName evidence="9">Acriflavine resistance protein B</fullName>
    </submittedName>
</protein>
<evidence type="ECO:0000256" key="1">
    <source>
        <dbReference type="ARBA" id="ARBA00004429"/>
    </source>
</evidence>
<dbReference type="SUPFAM" id="SSF82693">
    <property type="entry name" value="Multidrug efflux transporter AcrB pore domain, PN1, PN2, PC1 and PC2 subdomains"/>
    <property type="match status" value="3"/>
</dbReference>
<dbReference type="SUPFAM" id="SSF82866">
    <property type="entry name" value="Multidrug efflux transporter AcrB transmembrane domain"/>
    <property type="match status" value="2"/>
</dbReference>
<feature type="transmembrane region" description="Helical" evidence="8">
    <location>
        <begin position="386"/>
        <end position="409"/>
    </location>
</feature>
<keyword evidence="2" id="KW-0813">Transport</keyword>
<evidence type="ECO:0000256" key="2">
    <source>
        <dbReference type="ARBA" id="ARBA00022448"/>
    </source>
</evidence>
<dbReference type="Gene3D" id="3.30.70.1440">
    <property type="entry name" value="Multidrug efflux transporter AcrB pore domain"/>
    <property type="match status" value="1"/>
</dbReference>
<dbReference type="Gene3D" id="3.30.70.1430">
    <property type="entry name" value="Multidrug efflux transporter AcrB pore domain"/>
    <property type="match status" value="2"/>
</dbReference>
<proteinExistence type="predicted"/>
<keyword evidence="10" id="KW-1185">Reference proteome</keyword>
<feature type="transmembrane region" description="Helical" evidence="8">
    <location>
        <begin position="526"/>
        <end position="543"/>
    </location>
</feature>
<evidence type="ECO:0000256" key="3">
    <source>
        <dbReference type="ARBA" id="ARBA00022475"/>
    </source>
</evidence>